<protein>
    <submittedName>
        <fullName evidence="2">Uncharacterized protein</fullName>
    </submittedName>
</protein>
<keyword evidence="1" id="KW-0812">Transmembrane</keyword>
<feature type="transmembrane region" description="Helical" evidence="1">
    <location>
        <begin position="48"/>
        <end position="69"/>
    </location>
</feature>
<keyword evidence="1" id="KW-1133">Transmembrane helix</keyword>
<accession>A0A0S2IWQ1</accession>
<dbReference type="AlphaFoldDB" id="A0A0S2IWQ1"/>
<evidence type="ECO:0000256" key="1">
    <source>
        <dbReference type="SAM" id="Phobius"/>
    </source>
</evidence>
<dbReference type="Proteomes" id="UP000058857">
    <property type="component" value="Chromosome 1"/>
</dbReference>
<evidence type="ECO:0000313" key="2">
    <source>
        <dbReference type="EMBL" id="ALO28112.1"/>
    </source>
</evidence>
<evidence type="ECO:0000313" key="3">
    <source>
        <dbReference type="Proteomes" id="UP000058857"/>
    </source>
</evidence>
<gene>
    <name evidence="2" type="ORF">LBBP_03958</name>
</gene>
<dbReference type="PATRIC" id="fig|280505.15.peg.3854"/>
<reference evidence="2 3" key="1">
    <citation type="journal article" date="2015" name="PLoS Negl. Trop. Dis.">
        <title>Distribution of Plasmids in Distinct Leptospira Pathogenic Species.</title>
        <authorList>
            <person name="Wang Y."/>
            <person name="Zhuang X."/>
            <person name="Zhong Y."/>
            <person name="Zhang C."/>
            <person name="Zhang Y."/>
            <person name="Zeng L."/>
            <person name="Zhu Y."/>
            <person name="He P."/>
            <person name="Dong K."/>
            <person name="Pal U."/>
            <person name="Guo X."/>
            <person name="Qin J."/>
        </authorList>
    </citation>
    <scope>NUCLEOTIDE SEQUENCE [LARGE SCALE GENOMIC DNA]</scope>
    <source>
        <strain evidence="2 3">56604</strain>
    </source>
</reference>
<name>A0A0S2IWQ1_LEPBO</name>
<sequence length="298" mass="33914">MIAIETLRIRETIRKWIFCFLFPGCLTDKLQESGSVTLSSAAKKHNGFFLFFLFLSYFLISFINCATYFQNRKNDLKDIFTLGAETPGYGAGLRIGPLAAGFVFQGGESAPGKRDLGKGYGLRSGYFGLYRSQQLIFGILGGDTFFPLEAETQTSETEETSETISPETAEELKSLKNSKTPGDLVPEFLNERYNIKSQKLRYLSFYNIPVAERRKRKKEEFYKKFIEEQNFDRNDPTVQNALQTFNKRKDGYPKSFLYQIEVYFGIYVGLRIGFNPAELLDFLVGLAGLDLLEDDTAN</sequence>
<proteinExistence type="predicted"/>
<organism evidence="2">
    <name type="scientific">Leptospira borgpetersenii serovar Ballum</name>
    <dbReference type="NCBI Taxonomy" id="280505"/>
    <lineage>
        <taxon>Bacteria</taxon>
        <taxon>Pseudomonadati</taxon>
        <taxon>Spirochaetota</taxon>
        <taxon>Spirochaetia</taxon>
        <taxon>Leptospirales</taxon>
        <taxon>Leptospiraceae</taxon>
        <taxon>Leptospira</taxon>
    </lineage>
</organism>
<dbReference type="EMBL" id="CP012029">
    <property type="protein sequence ID" value="ALO28112.1"/>
    <property type="molecule type" value="Genomic_DNA"/>
</dbReference>
<keyword evidence="1" id="KW-0472">Membrane</keyword>
<dbReference type="NCBIfam" id="NF047817">
    <property type="entry name" value="LIC13411_adhesin"/>
    <property type="match status" value="1"/>
</dbReference>